<comment type="cofactor">
    <cofactor evidence="6 9">
        <name>Zn(2+)</name>
        <dbReference type="ChEBI" id="CHEBI:29105"/>
    </cofactor>
    <text evidence="6 9">Binds 1 zinc ion.</text>
</comment>
<dbReference type="SUPFAM" id="SSF53927">
    <property type="entry name" value="Cytidine deaminase-like"/>
    <property type="match status" value="2"/>
</dbReference>
<evidence type="ECO:0000256" key="7">
    <source>
        <dbReference type="PIRSR" id="PIRSR006334-1"/>
    </source>
</evidence>
<dbReference type="EC" id="3.5.4.5" evidence="6"/>
<dbReference type="InterPro" id="IPR020797">
    <property type="entry name" value="Cytidine_deaminase_bacteria"/>
</dbReference>
<comment type="function">
    <text evidence="6">This enzyme scavenges exogenous and endogenous cytidine and 2'-deoxycytidine for UMP synthesis.</text>
</comment>
<feature type="binding site" evidence="6 9">
    <location>
        <position position="138"/>
    </location>
    <ligand>
        <name>Zn(2+)</name>
        <dbReference type="ChEBI" id="CHEBI:29105"/>
        <note>catalytic</note>
    </ligand>
</feature>
<dbReference type="Gene3D" id="3.40.140.10">
    <property type="entry name" value="Cytidine Deaminase, domain 2"/>
    <property type="match status" value="2"/>
</dbReference>
<evidence type="ECO:0000313" key="12">
    <source>
        <dbReference type="Proteomes" id="UP000268198"/>
    </source>
</evidence>
<evidence type="ECO:0000256" key="4">
    <source>
        <dbReference type="ARBA" id="ARBA00022801"/>
    </source>
</evidence>
<dbReference type="PROSITE" id="PS00903">
    <property type="entry name" value="CYT_DCMP_DEAMINASES_1"/>
    <property type="match status" value="1"/>
</dbReference>
<dbReference type="FunFam" id="3.40.140.10:FF:000007">
    <property type="entry name" value="Cytidine deaminase"/>
    <property type="match status" value="1"/>
</dbReference>
<evidence type="ECO:0000313" key="11">
    <source>
        <dbReference type="EMBL" id="VEB24225.1"/>
    </source>
</evidence>
<feature type="binding site" evidence="6 9">
    <location>
        <position position="111"/>
    </location>
    <ligand>
        <name>Zn(2+)</name>
        <dbReference type="ChEBI" id="CHEBI:29105"/>
        <note>catalytic</note>
    </ligand>
</feature>
<dbReference type="AlphaFoldDB" id="A0A447SRJ1"/>
<dbReference type="KEGG" id="avt:NCTC3438_01408"/>
<evidence type="ECO:0000256" key="6">
    <source>
        <dbReference type="HAMAP-Rule" id="MF_01558"/>
    </source>
</evidence>
<keyword evidence="12" id="KW-1185">Reference proteome</keyword>
<dbReference type="OrthoDB" id="9795347at2"/>
<evidence type="ECO:0000256" key="2">
    <source>
        <dbReference type="ARBA" id="ARBA00011738"/>
    </source>
</evidence>
<gene>
    <name evidence="6 11" type="primary">cdd</name>
    <name evidence="11" type="ORF">NCTC3438_01408</name>
</gene>
<dbReference type="PANTHER" id="PTHR11644">
    <property type="entry name" value="CYTIDINE DEAMINASE"/>
    <property type="match status" value="1"/>
</dbReference>
<comment type="catalytic activity">
    <reaction evidence="6">
        <text>2'-deoxycytidine + H2O + H(+) = 2'-deoxyuridine + NH4(+)</text>
        <dbReference type="Rhea" id="RHEA:13433"/>
        <dbReference type="ChEBI" id="CHEBI:15377"/>
        <dbReference type="ChEBI" id="CHEBI:15378"/>
        <dbReference type="ChEBI" id="CHEBI:15698"/>
        <dbReference type="ChEBI" id="CHEBI:16450"/>
        <dbReference type="ChEBI" id="CHEBI:28938"/>
        <dbReference type="EC" id="3.5.4.5"/>
    </reaction>
</comment>
<dbReference type="GO" id="GO:0042802">
    <property type="term" value="F:identical protein binding"/>
    <property type="evidence" value="ECO:0007669"/>
    <property type="project" value="UniProtKB-ARBA"/>
</dbReference>
<dbReference type="InterPro" id="IPR002125">
    <property type="entry name" value="CMP_dCMP_dom"/>
</dbReference>
<feature type="domain" description="CMP/dCMP-type deaminase" evidence="10">
    <location>
        <begin position="196"/>
        <end position="303"/>
    </location>
</feature>
<dbReference type="NCBIfam" id="NF006537">
    <property type="entry name" value="PRK09027.1"/>
    <property type="match status" value="1"/>
</dbReference>
<dbReference type="PIRSF" id="PIRSF006334">
    <property type="entry name" value="Cdd_plus_pseudo"/>
    <property type="match status" value="1"/>
</dbReference>
<name>A0A447SRJ1_AVIVO</name>
<dbReference type="GO" id="GO:0008270">
    <property type="term" value="F:zinc ion binding"/>
    <property type="evidence" value="ECO:0007669"/>
    <property type="project" value="UniProtKB-UniRule"/>
</dbReference>
<dbReference type="PANTHER" id="PTHR11644:SF2">
    <property type="entry name" value="CYTIDINE DEAMINASE"/>
    <property type="match status" value="1"/>
</dbReference>
<organism evidence="11 12">
    <name type="scientific">Avibacterium volantium</name>
    <name type="common">Pasteurella volantium</name>
    <dbReference type="NCBI Taxonomy" id="762"/>
    <lineage>
        <taxon>Bacteria</taxon>
        <taxon>Pseudomonadati</taxon>
        <taxon>Pseudomonadota</taxon>
        <taxon>Gammaproteobacteria</taxon>
        <taxon>Pasteurellales</taxon>
        <taxon>Pasteurellaceae</taxon>
        <taxon>Avibacterium</taxon>
    </lineage>
</organism>
<comment type="subunit">
    <text evidence="2 6">Homodimer.</text>
</comment>
<sequence length="303" mass="34111">MKNHLQQHISDRIQQSLGLLENQQLAQDLWHILAEQHFQGFLPQFVVNHLCEKYQLSAKNLALLLLPISASYANPTISHFSVGAVVTGESGSLYFGANQEFCATNIQQTIHAEQSAISHAWMRGERKLTDVTVNYTPCGHCRQFMNELNSAETLHIHLPHSQNNLLHKYLPDSFGPKDLDITCRLFDERHNGLNYRTEDSVILAALNAANQAHAPYSQSYSGVAIQLQDQQIFSGRYAENAAFNPTLPALQVALNYLLLSGNEVENIQRVVMVEQPLTLSYQKMAEELLAYLGEVKLEYILLP</sequence>
<keyword evidence="5 6" id="KW-0862">Zinc</keyword>
<dbReference type="Pfam" id="PF00383">
    <property type="entry name" value="dCMP_cyt_deam_1"/>
    <property type="match status" value="1"/>
</dbReference>
<dbReference type="GO" id="GO:0005829">
    <property type="term" value="C:cytosol"/>
    <property type="evidence" value="ECO:0007669"/>
    <property type="project" value="TreeGrafter"/>
</dbReference>
<evidence type="ECO:0000256" key="8">
    <source>
        <dbReference type="PIRSR" id="PIRSR006334-2"/>
    </source>
</evidence>
<dbReference type="GO" id="GO:0004126">
    <property type="term" value="F:cytidine deaminase activity"/>
    <property type="evidence" value="ECO:0007669"/>
    <property type="project" value="UniProtKB-UniRule"/>
</dbReference>
<dbReference type="PROSITE" id="PS51747">
    <property type="entry name" value="CYT_DCMP_DEAMINASES_2"/>
    <property type="match status" value="2"/>
</dbReference>
<dbReference type="EMBL" id="LR134167">
    <property type="protein sequence ID" value="VEB24225.1"/>
    <property type="molecule type" value="Genomic_DNA"/>
</dbReference>
<reference evidence="11 12" key="1">
    <citation type="submission" date="2018-12" db="EMBL/GenBank/DDBJ databases">
        <authorList>
            <consortium name="Pathogen Informatics"/>
        </authorList>
    </citation>
    <scope>NUCLEOTIDE SEQUENCE [LARGE SCALE GENOMIC DNA]</scope>
    <source>
        <strain evidence="11 12">NCTC3438</strain>
    </source>
</reference>
<dbReference type="Pfam" id="PF08211">
    <property type="entry name" value="dCMP_cyt_deam_2"/>
    <property type="match status" value="1"/>
</dbReference>
<evidence type="ECO:0000256" key="3">
    <source>
        <dbReference type="ARBA" id="ARBA00022723"/>
    </source>
</evidence>
<accession>A0A447SRJ1</accession>
<evidence type="ECO:0000256" key="5">
    <source>
        <dbReference type="ARBA" id="ARBA00022833"/>
    </source>
</evidence>
<feature type="binding site" evidence="6 9">
    <location>
        <position position="141"/>
    </location>
    <ligand>
        <name>Zn(2+)</name>
        <dbReference type="ChEBI" id="CHEBI:29105"/>
        <note>catalytic</note>
    </ligand>
</feature>
<evidence type="ECO:0000256" key="1">
    <source>
        <dbReference type="ARBA" id="ARBA00006576"/>
    </source>
</evidence>
<feature type="active site" description="Proton donor" evidence="6 7">
    <location>
        <position position="113"/>
    </location>
</feature>
<dbReference type="NCBIfam" id="TIGR01355">
    <property type="entry name" value="cyt_deam_dimer"/>
    <property type="match status" value="1"/>
</dbReference>
<dbReference type="InterPro" id="IPR016192">
    <property type="entry name" value="APOBEC/CMP_deaminase_Zn-bd"/>
</dbReference>
<evidence type="ECO:0000256" key="9">
    <source>
        <dbReference type="PIRSR" id="PIRSR006334-3"/>
    </source>
</evidence>
<evidence type="ECO:0000259" key="10">
    <source>
        <dbReference type="PROSITE" id="PS51747"/>
    </source>
</evidence>
<dbReference type="InterPro" id="IPR006263">
    <property type="entry name" value="Cyt_deam_dimer"/>
</dbReference>
<dbReference type="InterPro" id="IPR016193">
    <property type="entry name" value="Cytidine_deaminase-like"/>
</dbReference>
<protein>
    <recommendedName>
        <fullName evidence="6">Cytidine deaminase</fullName>
        <ecNumber evidence="6">3.5.4.5</ecNumber>
    </recommendedName>
    <alternativeName>
        <fullName evidence="6">Cytidine aminohydrolase</fullName>
        <shortName evidence="6">CDA</shortName>
    </alternativeName>
</protein>
<dbReference type="GO" id="GO:0072527">
    <property type="term" value="P:pyrimidine-containing compound metabolic process"/>
    <property type="evidence" value="ECO:0007669"/>
    <property type="project" value="UniProtKB-ARBA"/>
</dbReference>
<keyword evidence="4 6" id="KW-0378">Hydrolase</keyword>
<comment type="similarity">
    <text evidence="1 6">Belongs to the cytidine and deoxycytidylate deaminase family.</text>
</comment>
<dbReference type="CDD" id="cd01283">
    <property type="entry name" value="cytidine_deaminase"/>
    <property type="match status" value="1"/>
</dbReference>
<dbReference type="InterPro" id="IPR013171">
    <property type="entry name" value="Cyd/dCyd_deaminase_Zn-bd"/>
</dbReference>
<dbReference type="GO" id="GO:0055086">
    <property type="term" value="P:nucleobase-containing small molecule metabolic process"/>
    <property type="evidence" value="ECO:0007669"/>
    <property type="project" value="UniProtKB-ARBA"/>
</dbReference>
<proteinExistence type="inferred from homology"/>
<feature type="domain" description="CMP/dCMP-type deaminase" evidence="10">
    <location>
        <begin position="57"/>
        <end position="172"/>
    </location>
</feature>
<dbReference type="InterPro" id="IPR050202">
    <property type="entry name" value="Cyt/Deoxycyt_deaminase"/>
</dbReference>
<dbReference type="Proteomes" id="UP000268198">
    <property type="component" value="Chromosome"/>
</dbReference>
<keyword evidence="3 6" id="KW-0479">Metal-binding</keyword>
<dbReference type="RefSeq" id="WP_126372424.1">
    <property type="nucleotide sequence ID" value="NZ_LR134167.1"/>
</dbReference>
<dbReference type="HAMAP" id="MF_01558">
    <property type="entry name" value="Cyt_deam"/>
    <property type="match status" value="1"/>
</dbReference>
<comment type="catalytic activity">
    <reaction evidence="6">
        <text>cytidine + H2O + H(+) = uridine + NH4(+)</text>
        <dbReference type="Rhea" id="RHEA:16069"/>
        <dbReference type="ChEBI" id="CHEBI:15377"/>
        <dbReference type="ChEBI" id="CHEBI:15378"/>
        <dbReference type="ChEBI" id="CHEBI:16704"/>
        <dbReference type="ChEBI" id="CHEBI:17562"/>
        <dbReference type="ChEBI" id="CHEBI:28938"/>
        <dbReference type="EC" id="3.5.4.5"/>
    </reaction>
</comment>
<feature type="binding site" evidence="6 8">
    <location>
        <begin position="98"/>
        <end position="100"/>
    </location>
    <ligand>
        <name>substrate</name>
    </ligand>
</feature>